<feature type="domain" description="GGDEF" evidence="6">
    <location>
        <begin position="182"/>
        <end position="312"/>
    </location>
</feature>
<evidence type="ECO:0000313" key="8">
    <source>
        <dbReference type="Proteomes" id="UP001200741"/>
    </source>
</evidence>
<proteinExistence type="predicted"/>
<dbReference type="PANTHER" id="PTHR45138">
    <property type="entry name" value="REGULATORY COMPONENTS OF SENSORY TRANSDUCTION SYSTEM"/>
    <property type="match status" value="1"/>
</dbReference>
<evidence type="ECO:0000256" key="3">
    <source>
        <dbReference type="PROSITE-ProRule" id="PRU00169"/>
    </source>
</evidence>
<dbReference type="PROSITE" id="PS50887">
    <property type="entry name" value="GGDEF"/>
    <property type="match status" value="1"/>
</dbReference>
<dbReference type="Pfam" id="PF00072">
    <property type="entry name" value="Response_reg"/>
    <property type="match status" value="1"/>
</dbReference>
<accession>A0ABS8XVH6</accession>
<sequence>MMQLSLPEHTPLQPGQSAPGRRPRLLVVDDQPANIQALHRVFAADCQVLMATHGARALQLCRERQPDVVLLDVQMPGMDGHELCAELKADPLLRAIAVIFVTSQDRPEDETRALDAGAADFITKPFNPTVVRARVRTQLTLKAQSDLLRTLAFVDGLTGVYNRRHFDERFLAESGRAQRTRSPLGVALADVDHFKHYNDALGHLAGDDCLRRVAGTLRACLRRPTDLLARYGGEEFVCLLPDTDLAGAIGVAQLMEERVRSLALPHPGVGGCVTISLGVSAGCQADGLVEAADKALYIAKAAGRGRVSWVGS</sequence>
<dbReference type="InterPro" id="IPR029787">
    <property type="entry name" value="Nucleotide_cyclase"/>
</dbReference>
<evidence type="ECO:0000256" key="2">
    <source>
        <dbReference type="ARBA" id="ARBA00034247"/>
    </source>
</evidence>
<dbReference type="SUPFAM" id="SSF52172">
    <property type="entry name" value="CheY-like"/>
    <property type="match status" value="1"/>
</dbReference>
<evidence type="ECO:0000259" key="5">
    <source>
        <dbReference type="PROSITE" id="PS50110"/>
    </source>
</evidence>
<dbReference type="EC" id="2.7.7.65" evidence="1"/>
<gene>
    <name evidence="7" type="ORF">LXT13_10680</name>
</gene>
<comment type="catalytic activity">
    <reaction evidence="2">
        <text>2 GTP = 3',3'-c-di-GMP + 2 diphosphate</text>
        <dbReference type="Rhea" id="RHEA:24898"/>
        <dbReference type="ChEBI" id="CHEBI:33019"/>
        <dbReference type="ChEBI" id="CHEBI:37565"/>
        <dbReference type="ChEBI" id="CHEBI:58805"/>
        <dbReference type="EC" id="2.7.7.65"/>
    </reaction>
</comment>
<feature type="region of interest" description="Disordered" evidence="4">
    <location>
        <begin position="1"/>
        <end position="22"/>
    </location>
</feature>
<feature type="domain" description="Response regulatory" evidence="5">
    <location>
        <begin position="24"/>
        <end position="139"/>
    </location>
</feature>
<dbReference type="Gene3D" id="3.40.50.2300">
    <property type="match status" value="1"/>
</dbReference>
<dbReference type="InterPro" id="IPR001789">
    <property type="entry name" value="Sig_transdc_resp-reg_receiver"/>
</dbReference>
<dbReference type="NCBIfam" id="TIGR00254">
    <property type="entry name" value="GGDEF"/>
    <property type="match status" value="1"/>
</dbReference>
<dbReference type="GO" id="GO:0052621">
    <property type="term" value="F:diguanylate cyclase activity"/>
    <property type="evidence" value="ECO:0007669"/>
    <property type="project" value="UniProtKB-EC"/>
</dbReference>
<dbReference type="SMART" id="SM00267">
    <property type="entry name" value="GGDEF"/>
    <property type="match status" value="1"/>
</dbReference>
<comment type="caution">
    <text evidence="7">The sequence shown here is derived from an EMBL/GenBank/DDBJ whole genome shotgun (WGS) entry which is preliminary data.</text>
</comment>
<dbReference type="PANTHER" id="PTHR45138:SF9">
    <property type="entry name" value="DIGUANYLATE CYCLASE DGCM-RELATED"/>
    <property type="match status" value="1"/>
</dbReference>
<evidence type="ECO:0000313" key="7">
    <source>
        <dbReference type="EMBL" id="MCE4554892.1"/>
    </source>
</evidence>
<dbReference type="InterPro" id="IPR000160">
    <property type="entry name" value="GGDEF_dom"/>
</dbReference>
<dbReference type="CDD" id="cd01949">
    <property type="entry name" value="GGDEF"/>
    <property type="match status" value="1"/>
</dbReference>
<protein>
    <recommendedName>
        <fullName evidence="1">diguanylate cyclase</fullName>
        <ecNumber evidence="1">2.7.7.65</ecNumber>
    </recommendedName>
</protein>
<keyword evidence="3" id="KW-0597">Phosphoprotein</keyword>
<dbReference type="SMART" id="SM00448">
    <property type="entry name" value="REC"/>
    <property type="match status" value="1"/>
</dbReference>
<dbReference type="PROSITE" id="PS50110">
    <property type="entry name" value="RESPONSE_REGULATORY"/>
    <property type="match status" value="1"/>
</dbReference>
<name>A0ABS8XVH6_9BURK</name>
<dbReference type="RefSeq" id="WP_233371899.1">
    <property type="nucleotide sequence ID" value="NZ_JAJTWU010000003.1"/>
</dbReference>
<dbReference type="InterPro" id="IPR050469">
    <property type="entry name" value="Diguanylate_Cyclase"/>
</dbReference>
<dbReference type="EMBL" id="JAJTWU010000003">
    <property type="protein sequence ID" value="MCE4554892.1"/>
    <property type="molecule type" value="Genomic_DNA"/>
</dbReference>
<keyword evidence="7" id="KW-0808">Transferase</keyword>
<evidence type="ECO:0000256" key="1">
    <source>
        <dbReference type="ARBA" id="ARBA00012528"/>
    </source>
</evidence>
<dbReference type="SUPFAM" id="SSF55073">
    <property type="entry name" value="Nucleotide cyclase"/>
    <property type="match status" value="1"/>
</dbReference>
<dbReference type="InterPro" id="IPR043128">
    <property type="entry name" value="Rev_trsase/Diguanyl_cyclase"/>
</dbReference>
<feature type="modified residue" description="4-aspartylphosphate" evidence="3">
    <location>
        <position position="72"/>
    </location>
</feature>
<keyword evidence="7" id="KW-0548">Nucleotidyltransferase</keyword>
<dbReference type="Gene3D" id="3.30.70.270">
    <property type="match status" value="1"/>
</dbReference>
<evidence type="ECO:0000256" key="4">
    <source>
        <dbReference type="SAM" id="MobiDB-lite"/>
    </source>
</evidence>
<evidence type="ECO:0000259" key="6">
    <source>
        <dbReference type="PROSITE" id="PS50887"/>
    </source>
</evidence>
<reference evidence="7 8" key="1">
    <citation type="submission" date="2021-12" db="EMBL/GenBank/DDBJ databases">
        <title>Genome seq of P8.</title>
        <authorList>
            <person name="Seo T."/>
        </authorList>
    </citation>
    <scope>NUCLEOTIDE SEQUENCE [LARGE SCALE GENOMIC DNA]</scope>
    <source>
        <strain evidence="7 8">P8</strain>
    </source>
</reference>
<dbReference type="Proteomes" id="UP001200741">
    <property type="component" value="Unassembled WGS sequence"/>
</dbReference>
<dbReference type="Pfam" id="PF00990">
    <property type="entry name" value="GGDEF"/>
    <property type="match status" value="1"/>
</dbReference>
<organism evidence="7 8">
    <name type="scientific">Pelomonas cellulosilytica</name>
    <dbReference type="NCBI Taxonomy" id="2906762"/>
    <lineage>
        <taxon>Bacteria</taxon>
        <taxon>Pseudomonadati</taxon>
        <taxon>Pseudomonadota</taxon>
        <taxon>Betaproteobacteria</taxon>
        <taxon>Burkholderiales</taxon>
        <taxon>Sphaerotilaceae</taxon>
        <taxon>Roseateles</taxon>
    </lineage>
</organism>
<keyword evidence="8" id="KW-1185">Reference proteome</keyword>
<dbReference type="InterPro" id="IPR011006">
    <property type="entry name" value="CheY-like_superfamily"/>
</dbReference>